<keyword evidence="4 7" id="KW-0833">Ubl conjugation pathway</keyword>
<keyword evidence="5 7" id="KW-0378">Hydrolase</keyword>
<dbReference type="SUPFAM" id="SSF54001">
    <property type="entry name" value="Cysteine proteinases"/>
    <property type="match status" value="1"/>
</dbReference>
<accession>A0AA38XH82</accession>
<dbReference type="EC" id="3.4.19.12" evidence="8"/>
<dbReference type="GO" id="GO:0016579">
    <property type="term" value="P:protein deubiquitination"/>
    <property type="evidence" value="ECO:0007669"/>
    <property type="project" value="TreeGrafter"/>
</dbReference>
<feature type="domain" description="UCH catalytic" evidence="9">
    <location>
        <begin position="9"/>
        <end position="243"/>
    </location>
</feature>
<feature type="site" description="Important for enzyme activity" evidence="7">
    <location>
        <position position="191"/>
    </location>
</feature>
<dbReference type="PRINTS" id="PR00707">
    <property type="entry name" value="UBCTHYDRLASE"/>
</dbReference>
<dbReference type="InterPro" id="IPR001578">
    <property type="entry name" value="Peptidase_C12_UCH"/>
</dbReference>
<dbReference type="FunFam" id="3.40.532.10:FF:000008">
    <property type="entry name" value="Ubiquitin carboxyl-terminal hydrolase"/>
    <property type="match status" value="1"/>
</dbReference>
<keyword evidence="6 7" id="KW-0788">Thiol protease</keyword>
<dbReference type="Proteomes" id="UP001172673">
    <property type="component" value="Unassembled WGS sequence"/>
</dbReference>
<dbReference type="Pfam" id="PF01088">
    <property type="entry name" value="Peptidase_C12"/>
    <property type="match status" value="1"/>
</dbReference>
<comment type="similarity">
    <text evidence="2 7 8">Belongs to the peptidase C12 family.</text>
</comment>
<protein>
    <recommendedName>
        <fullName evidence="8">Ubiquitin carboxyl-terminal hydrolase</fullName>
        <ecNumber evidence="8">3.4.19.12</ecNumber>
    </recommendedName>
</protein>
<dbReference type="InterPro" id="IPR038765">
    <property type="entry name" value="Papain-like_cys_pep_sf"/>
</dbReference>
<dbReference type="PANTHER" id="PTHR10589:SF17">
    <property type="entry name" value="UBIQUITIN CARBOXYL-TERMINAL HYDROLASE"/>
    <property type="match status" value="1"/>
</dbReference>
<dbReference type="EMBL" id="JAPDRK010000004">
    <property type="protein sequence ID" value="KAJ9613382.1"/>
    <property type="molecule type" value="Genomic_DNA"/>
</dbReference>
<evidence type="ECO:0000256" key="2">
    <source>
        <dbReference type="ARBA" id="ARBA00009326"/>
    </source>
</evidence>
<dbReference type="GO" id="GO:0005737">
    <property type="term" value="C:cytoplasm"/>
    <property type="evidence" value="ECO:0007669"/>
    <property type="project" value="TreeGrafter"/>
</dbReference>
<evidence type="ECO:0000313" key="11">
    <source>
        <dbReference type="Proteomes" id="UP001172673"/>
    </source>
</evidence>
<feature type="active site" description="Nucleophile" evidence="7">
    <location>
        <position position="101"/>
    </location>
</feature>
<dbReference type="GO" id="GO:0004843">
    <property type="term" value="F:cysteine-type deubiquitinase activity"/>
    <property type="evidence" value="ECO:0007669"/>
    <property type="project" value="UniProtKB-UniRule"/>
</dbReference>
<dbReference type="InterPro" id="IPR036959">
    <property type="entry name" value="Peptidase_C12_UCH_sf"/>
</dbReference>
<evidence type="ECO:0000256" key="8">
    <source>
        <dbReference type="RuleBase" id="RU361215"/>
    </source>
</evidence>
<evidence type="ECO:0000256" key="1">
    <source>
        <dbReference type="ARBA" id="ARBA00000707"/>
    </source>
</evidence>
<gene>
    <name evidence="10" type="primary">YUH1_1</name>
    <name evidence="10" type="ORF">H2200_003324</name>
</gene>
<evidence type="ECO:0000256" key="7">
    <source>
        <dbReference type="PROSITE-ProRule" id="PRU01393"/>
    </source>
</evidence>
<evidence type="ECO:0000256" key="6">
    <source>
        <dbReference type="ARBA" id="ARBA00022807"/>
    </source>
</evidence>
<reference evidence="10" key="1">
    <citation type="submission" date="2022-10" db="EMBL/GenBank/DDBJ databases">
        <title>Culturing micro-colonial fungi from biological soil crusts in the Mojave desert and describing Neophaeococcomyces mojavensis, and introducing the new genera and species Taxawa tesnikishii.</title>
        <authorList>
            <person name="Kurbessoian T."/>
            <person name="Stajich J.E."/>
        </authorList>
    </citation>
    <scope>NUCLEOTIDE SEQUENCE</scope>
    <source>
        <strain evidence="10">TK_41</strain>
    </source>
</reference>
<comment type="catalytic activity">
    <reaction evidence="1 7 8">
        <text>Thiol-dependent hydrolysis of ester, thioester, amide, peptide and isopeptide bonds formed by the C-terminal Gly of ubiquitin (a 76-residue protein attached to proteins as an intracellular targeting signal).</text>
        <dbReference type="EC" id="3.4.19.12"/>
    </reaction>
</comment>
<evidence type="ECO:0000256" key="4">
    <source>
        <dbReference type="ARBA" id="ARBA00022786"/>
    </source>
</evidence>
<name>A0AA38XH82_9EURO</name>
<dbReference type="AlphaFoldDB" id="A0AA38XH82"/>
<dbReference type="GO" id="GO:0006511">
    <property type="term" value="P:ubiquitin-dependent protein catabolic process"/>
    <property type="evidence" value="ECO:0007669"/>
    <property type="project" value="UniProtKB-UniRule"/>
</dbReference>
<dbReference type="PANTHER" id="PTHR10589">
    <property type="entry name" value="UBIQUITIN CARBOXYL-TERMINAL HYDROLASE"/>
    <property type="match status" value="1"/>
</dbReference>
<organism evidence="10 11">
    <name type="scientific">Cladophialophora chaetospira</name>
    <dbReference type="NCBI Taxonomy" id="386627"/>
    <lineage>
        <taxon>Eukaryota</taxon>
        <taxon>Fungi</taxon>
        <taxon>Dikarya</taxon>
        <taxon>Ascomycota</taxon>
        <taxon>Pezizomycotina</taxon>
        <taxon>Eurotiomycetes</taxon>
        <taxon>Chaetothyriomycetidae</taxon>
        <taxon>Chaetothyriales</taxon>
        <taxon>Herpotrichiellaceae</taxon>
        <taxon>Cladophialophora</taxon>
    </lineage>
</organism>
<dbReference type="Gene3D" id="3.40.532.10">
    <property type="entry name" value="Peptidase C12, ubiquitin carboxyl-terminal hydrolase"/>
    <property type="match status" value="1"/>
</dbReference>
<sequence length="246" mass="26777">MAEAAKKKMFVPLENNPEVMTSLAQELGLSKSLQFHEVYSLDEPSLLEFLPRPAVALLLVFPVTSTYEKFRAEEDSSREEYTASGDQEPVIWFKQTIGNACGLIGLLHAITNGTARTNITQGSDLDKLIKQALPLKPADRAELLYNSPTLEAAHAGAASKGDTEAPEAEAAIDLHFVAFVKDKDGNLWEMDGSRKGPLKRGFLGPEDDVLSENGQQLGVKAFLRREEAAGGGELRFSVIMLGPSFD</sequence>
<evidence type="ECO:0000313" key="10">
    <source>
        <dbReference type="EMBL" id="KAJ9613382.1"/>
    </source>
</evidence>
<evidence type="ECO:0000256" key="5">
    <source>
        <dbReference type="ARBA" id="ARBA00022801"/>
    </source>
</evidence>
<dbReference type="PROSITE" id="PS52048">
    <property type="entry name" value="UCH_DOMAIN"/>
    <property type="match status" value="1"/>
</dbReference>
<keyword evidence="11" id="KW-1185">Reference proteome</keyword>
<evidence type="ECO:0000259" key="9">
    <source>
        <dbReference type="PROSITE" id="PS52048"/>
    </source>
</evidence>
<proteinExistence type="inferred from homology"/>
<keyword evidence="3 7" id="KW-0645">Protease</keyword>
<evidence type="ECO:0000256" key="3">
    <source>
        <dbReference type="ARBA" id="ARBA00022670"/>
    </source>
</evidence>
<feature type="site" description="Transition state stabilizer" evidence="7">
    <location>
        <position position="95"/>
    </location>
</feature>
<comment type="caution">
    <text evidence="10">The sequence shown here is derived from an EMBL/GenBank/DDBJ whole genome shotgun (WGS) entry which is preliminary data.</text>
</comment>
<feature type="active site" description="Proton donor" evidence="7">
    <location>
        <position position="175"/>
    </location>
</feature>
<dbReference type="CDD" id="cd09616">
    <property type="entry name" value="Peptidase_C12_UCH_L1_L3"/>
    <property type="match status" value="1"/>
</dbReference>